<dbReference type="KEGG" id="ptm:GSPATT00020663001"/>
<dbReference type="PANTHER" id="PTHR12821:SF0">
    <property type="entry name" value="BYSTIN"/>
    <property type="match status" value="1"/>
</dbReference>
<feature type="compositionally biased region" description="Basic and acidic residues" evidence="6">
    <location>
        <begin position="78"/>
        <end position="93"/>
    </location>
</feature>
<keyword evidence="8" id="KW-1185">Reference proteome</keyword>
<keyword evidence="4" id="KW-0539">Nucleus</keyword>
<name>A0DVD2_PARTE</name>
<organism evidence="7 8">
    <name type="scientific">Paramecium tetraurelia</name>
    <dbReference type="NCBI Taxonomy" id="5888"/>
    <lineage>
        <taxon>Eukaryota</taxon>
        <taxon>Sar</taxon>
        <taxon>Alveolata</taxon>
        <taxon>Ciliophora</taxon>
        <taxon>Intramacronucleata</taxon>
        <taxon>Oligohymenophorea</taxon>
        <taxon>Peniculida</taxon>
        <taxon>Parameciidae</taxon>
        <taxon>Paramecium</taxon>
    </lineage>
</organism>
<evidence type="ECO:0000256" key="5">
    <source>
        <dbReference type="ARBA" id="ARBA00074032"/>
    </source>
</evidence>
<dbReference type="OMA" id="NDSREMP"/>
<comment type="similarity">
    <text evidence="2">Belongs to the bystin family.</text>
</comment>
<dbReference type="GO" id="GO:0005730">
    <property type="term" value="C:nucleolus"/>
    <property type="evidence" value="ECO:0000318"/>
    <property type="project" value="GO_Central"/>
</dbReference>
<evidence type="ECO:0000256" key="4">
    <source>
        <dbReference type="ARBA" id="ARBA00023242"/>
    </source>
</evidence>
<accession>A0DVD2</accession>
<dbReference type="eggNOG" id="KOG3871">
    <property type="taxonomic scope" value="Eukaryota"/>
</dbReference>
<evidence type="ECO:0000256" key="1">
    <source>
        <dbReference type="ARBA" id="ARBA00004604"/>
    </source>
</evidence>
<dbReference type="OrthoDB" id="2192561at2759"/>
<dbReference type="Pfam" id="PF05291">
    <property type="entry name" value="Bystin"/>
    <property type="match status" value="1"/>
</dbReference>
<gene>
    <name evidence="7" type="ORF">GSPATT00020663001</name>
</gene>
<evidence type="ECO:0000256" key="2">
    <source>
        <dbReference type="ARBA" id="ARBA00007114"/>
    </source>
</evidence>
<sequence length="465" mass="55322">MAILINLWFSQKEKVKLLFIHILYQYNQWQLKRQPKSKESYVHLKEFQNNQIREVGFISATALTQQPGKLLRRLGEKKKGMRELRRIKRETQKQTRKPKDKQQEQIEEQDDVLELPNTFIIDSLKISPEDEQILSQFMVGNDTKTNQIIEDFQKGLQDDENKKHHENIMNNPKVVCVYENVAELMKTYRSGKLPQPFHLIPKLEHWKQVFELTKPSEWSPQAIFAATKIFSSALDRQQTEYLYSTVILPAIRLSIQEDKRLNVHLYNALIKAMYKPQAWFRSILFPLCLEKDFTLKEAQIIGSVIHKLHVPPIHGSIAIFKVAQLDFTGPVAVILKVLIEKKFSLPERALDEVIKYFMRYENDQREMPVIWHQMILRVCELYQLKQDHKDQLKKLINKKKHHLITKEIQKQLKQRHQNGCRKMIINQCSYIFYKLTMDLKLKNNSILYQSQKYNRGFRLLRKFLA</sequence>
<proteinExistence type="inferred from homology"/>
<evidence type="ECO:0000313" key="7">
    <source>
        <dbReference type="EMBL" id="CAK86999.1"/>
    </source>
</evidence>
<dbReference type="Proteomes" id="UP000000600">
    <property type="component" value="Unassembled WGS sequence"/>
</dbReference>
<dbReference type="PANTHER" id="PTHR12821">
    <property type="entry name" value="BYSTIN"/>
    <property type="match status" value="1"/>
</dbReference>
<evidence type="ECO:0000256" key="6">
    <source>
        <dbReference type="SAM" id="MobiDB-lite"/>
    </source>
</evidence>
<dbReference type="GO" id="GO:0005737">
    <property type="term" value="C:cytoplasm"/>
    <property type="evidence" value="ECO:0000318"/>
    <property type="project" value="GO_Central"/>
</dbReference>
<feature type="region of interest" description="Disordered" evidence="6">
    <location>
        <begin position="78"/>
        <end position="108"/>
    </location>
</feature>
<protein>
    <recommendedName>
        <fullName evidence="5">Bystin</fullName>
    </recommendedName>
</protein>
<dbReference type="AlphaFoldDB" id="A0DVD2"/>
<dbReference type="FunCoup" id="A0DVD2">
    <property type="interactions" value="529"/>
</dbReference>
<comment type="subcellular location">
    <subcellularLocation>
        <location evidence="1">Nucleus</location>
        <location evidence="1">Nucleolus</location>
    </subcellularLocation>
</comment>
<dbReference type="STRING" id="5888.A0DVD2"/>
<dbReference type="Gene3D" id="1.25.40.480">
    <property type="match status" value="1"/>
</dbReference>
<keyword evidence="3" id="KW-0690">Ribosome biogenesis</keyword>
<dbReference type="InParanoid" id="A0DVD2"/>
<dbReference type="GeneID" id="5040181"/>
<dbReference type="GO" id="GO:0030688">
    <property type="term" value="C:preribosome, small subunit precursor"/>
    <property type="evidence" value="ECO:0000318"/>
    <property type="project" value="GO_Central"/>
</dbReference>
<reference evidence="7 8" key="1">
    <citation type="journal article" date="2006" name="Nature">
        <title>Global trends of whole-genome duplications revealed by the ciliate Paramecium tetraurelia.</title>
        <authorList>
            <consortium name="Genoscope"/>
            <person name="Aury J.-M."/>
            <person name="Jaillon O."/>
            <person name="Duret L."/>
            <person name="Noel B."/>
            <person name="Jubin C."/>
            <person name="Porcel B.M."/>
            <person name="Segurens B."/>
            <person name="Daubin V."/>
            <person name="Anthouard V."/>
            <person name="Aiach N."/>
            <person name="Arnaiz O."/>
            <person name="Billaut A."/>
            <person name="Beisson J."/>
            <person name="Blanc I."/>
            <person name="Bouhouche K."/>
            <person name="Camara F."/>
            <person name="Duharcourt S."/>
            <person name="Guigo R."/>
            <person name="Gogendeau D."/>
            <person name="Katinka M."/>
            <person name="Keller A.-M."/>
            <person name="Kissmehl R."/>
            <person name="Klotz C."/>
            <person name="Koll F."/>
            <person name="Le Moue A."/>
            <person name="Lepere C."/>
            <person name="Malinsky S."/>
            <person name="Nowacki M."/>
            <person name="Nowak J.K."/>
            <person name="Plattner H."/>
            <person name="Poulain J."/>
            <person name="Ruiz F."/>
            <person name="Serrano V."/>
            <person name="Zagulski M."/>
            <person name="Dessen P."/>
            <person name="Betermier M."/>
            <person name="Weissenbach J."/>
            <person name="Scarpelli C."/>
            <person name="Schachter V."/>
            <person name="Sperling L."/>
            <person name="Meyer E."/>
            <person name="Cohen J."/>
            <person name="Wincker P."/>
        </authorList>
    </citation>
    <scope>NUCLEOTIDE SEQUENCE [LARGE SCALE GENOMIC DNA]</scope>
    <source>
        <strain evidence="7 8">Stock d4-2</strain>
    </source>
</reference>
<dbReference type="EMBL" id="CT868596">
    <property type="protein sequence ID" value="CAK86999.1"/>
    <property type="molecule type" value="Genomic_DNA"/>
</dbReference>
<dbReference type="InterPro" id="IPR007955">
    <property type="entry name" value="Bystin"/>
</dbReference>
<evidence type="ECO:0000256" key="3">
    <source>
        <dbReference type="ARBA" id="ARBA00022517"/>
    </source>
</evidence>
<dbReference type="GO" id="GO:0006364">
    <property type="term" value="P:rRNA processing"/>
    <property type="evidence" value="ECO:0000318"/>
    <property type="project" value="GO_Central"/>
</dbReference>
<dbReference type="HOGENOM" id="CLU_029727_2_0_1"/>
<dbReference type="FunFam" id="1.25.40.480:FF:000001">
    <property type="entry name" value="Bystin (51.6 kD)-like"/>
    <property type="match status" value="1"/>
</dbReference>
<evidence type="ECO:0000313" key="8">
    <source>
        <dbReference type="Proteomes" id="UP000000600"/>
    </source>
</evidence>
<dbReference type="RefSeq" id="XP_001454396.1">
    <property type="nucleotide sequence ID" value="XM_001454359.1"/>
</dbReference>
<dbReference type="GO" id="GO:0030515">
    <property type="term" value="F:snoRNA binding"/>
    <property type="evidence" value="ECO:0000318"/>
    <property type="project" value="GO_Central"/>
</dbReference>